<comment type="function">
    <text evidence="7">The UvrABC repair system catalyzes the recognition and processing of DNA lesions. UvrC both incises the 5' and 3' sides of the lesion. The N-terminal half is responsible for the 3' incision and the C-terminal half is responsible for the 5' incision.</text>
</comment>
<dbReference type="InterPro" id="IPR036876">
    <property type="entry name" value="UVR_dom_sf"/>
</dbReference>
<evidence type="ECO:0000313" key="12">
    <source>
        <dbReference type="Proteomes" id="UP000011563"/>
    </source>
</evidence>
<dbReference type="PATRIC" id="fig|1208922.3.peg.172"/>
<dbReference type="InterPro" id="IPR035901">
    <property type="entry name" value="GIY-YIG_endonuc_sf"/>
</dbReference>
<name>M1MCW4_9PROT</name>
<dbReference type="Pfam" id="PF02151">
    <property type="entry name" value="UVR"/>
    <property type="match status" value="1"/>
</dbReference>
<dbReference type="GO" id="GO:0009380">
    <property type="term" value="C:excinuclease repair complex"/>
    <property type="evidence" value="ECO:0007669"/>
    <property type="project" value="InterPro"/>
</dbReference>
<dbReference type="PROSITE" id="PS50164">
    <property type="entry name" value="GIY_YIG"/>
    <property type="match status" value="1"/>
</dbReference>
<evidence type="ECO:0000256" key="5">
    <source>
        <dbReference type="ARBA" id="ARBA00023204"/>
    </source>
</evidence>
<reference evidence="11 12" key="1">
    <citation type="journal article" date="2013" name="Genome Biol. Evol.">
        <title>Genome evolution and phylogenomic analysis of candidatus kinetoplastibacterium, the betaproteobacterial endosymbionts of strigomonas and angomonas.</title>
        <authorList>
            <person name="Alves J.M."/>
            <person name="Serrano M.G."/>
            <person name="Maia da Silva F."/>
            <person name="Voegtly L.J."/>
            <person name="Matveyev A.V."/>
            <person name="Teixeira M.M."/>
            <person name="Camargo E.P."/>
            <person name="Buck G.A."/>
        </authorList>
    </citation>
    <scope>NUCLEOTIDE SEQUENCE [LARGE SCALE GENOMIC DNA]</scope>
    <source>
        <strain evidence="11 12">TCC012E</strain>
    </source>
</reference>
<keyword evidence="4 7" id="KW-0267">Excision nuclease</keyword>
<dbReference type="InterPro" id="IPR000305">
    <property type="entry name" value="GIY-YIG_endonuc"/>
</dbReference>
<evidence type="ECO:0000259" key="8">
    <source>
        <dbReference type="PROSITE" id="PS50151"/>
    </source>
</evidence>
<dbReference type="PANTHER" id="PTHR30562">
    <property type="entry name" value="UVRC/OXIDOREDUCTASE"/>
    <property type="match status" value="1"/>
</dbReference>
<dbReference type="Gene3D" id="1.10.150.20">
    <property type="entry name" value="5' to 3' exonuclease, C-terminal subdomain"/>
    <property type="match status" value="1"/>
</dbReference>
<dbReference type="InterPro" id="IPR001162">
    <property type="entry name" value="UvrC_RNase_H_dom"/>
</dbReference>
<dbReference type="GO" id="GO:0009432">
    <property type="term" value="P:SOS response"/>
    <property type="evidence" value="ECO:0007669"/>
    <property type="project" value="UniProtKB-UniRule"/>
</dbReference>
<dbReference type="InterPro" id="IPR050066">
    <property type="entry name" value="UvrABC_protein_C"/>
</dbReference>
<comment type="subunit">
    <text evidence="7">Interacts with UvrB in an incision complex.</text>
</comment>
<dbReference type="FunFam" id="3.40.1440.10:FF:000001">
    <property type="entry name" value="UvrABC system protein C"/>
    <property type="match status" value="1"/>
</dbReference>
<keyword evidence="6 7" id="KW-0742">SOS response</keyword>
<comment type="similarity">
    <text evidence="7">Belongs to the UvrC family.</text>
</comment>
<dbReference type="GO" id="GO:0003677">
    <property type="term" value="F:DNA binding"/>
    <property type="evidence" value="ECO:0007669"/>
    <property type="project" value="UniProtKB-UniRule"/>
</dbReference>
<feature type="domain" description="GIY-YIG" evidence="9">
    <location>
        <begin position="16"/>
        <end position="94"/>
    </location>
</feature>
<dbReference type="CDD" id="cd10434">
    <property type="entry name" value="GIY-YIG_UvrC_Cho"/>
    <property type="match status" value="1"/>
</dbReference>
<dbReference type="SUPFAM" id="SSF82771">
    <property type="entry name" value="GIY-YIG endonuclease"/>
    <property type="match status" value="1"/>
</dbReference>
<dbReference type="EMBL" id="CP003807">
    <property type="protein sequence ID" value="AGF49620.1"/>
    <property type="molecule type" value="Genomic_DNA"/>
</dbReference>
<keyword evidence="1 7" id="KW-0963">Cytoplasm</keyword>
<dbReference type="Gene3D" id="4.10.860.10">
    <property type="entry name" value="UVR domain"/>
    <property type="match status" value="1"/>
</dbReference>
<dbReference type="InterPro" id="IPR004791">
    <property type="entry name" value="UvrC"/>
</dbReference>
<dbReference type="Proteomes" id="UP000011563">
    <property type="component" value="Chromosome"/>
</dbReference>
<dbReference type="KEGG" id="kbt:BCUE_0411"/>
<evidence type="ECO:0000256" key="2">
    <source>
        <dbReference type="ARBA" id="ARBA00022763"/>
    </source>
</evidence>
<dbReference type="InterPro" id="IPR010994">
    <property type="entry name" value="RuvA_2-like"/>
</dbReference>
<dbReference type="Gene3D" id="3.40.1440.10">
    <property type="entry name" value="GIY-YIG endonuclease"/>
    <property type="match status" value="1"/>
</dbReference>
<sequence>MLNNSNLKVFLANLPSLPGIYKYIDSFGNIIYVGKAKDLKKRISSYFINSSNAPRVSVMVSKISNIEFTVTNSEVDALILENNLIKSIHPRYNILFRDDKSYPYLKISSQEWPRLIFCRVYKEKIDGQYFGPFPDSGAVRETIKILQKIFRLRICDDAMFANRSRPCLLGQISRCSAPCVGLINKNDYLQDVSDAILFLNGKSNHVIKEIKEKMNKASQELNFELASVFRDQVAALSKILNKQTMESSCIEDTDIISVVSEGNKYCVNIAMVRYGRHLGDRSFFSENEYLANAESVLDAFSSQFYLKNQLPDVLVCSHNFTDRNTINSIKKSYGEAKKIKVFVSPVRGIRYSWLKQATYNAKLALQKKFDNINLYINRINKLTDILKIKLKNLSSFRVECFDISHFKGEATRASCVVFENCGMSPSLYRHFIIDKIIPGDDCAAIEQVLYKRFSQKNIKMPHIVLIDGGRGQIEVSKKVFENLNLDVRLLIGISKGDNRKAGLETLVFADDRNDLILGIESEALMLLAHIRDEAHRFAISSMRNVIHKSRFYSKIIDIKGIGEKRCAALLKYFGSMSGISSATMEEISSVEGIPNHLAKAIYESLH</sequence>
<protein>
    <recommendedName>
        <fullName evidence="7">UvrABC system protein C</fullName>
        <shortName evidence="7">Protein UvrC</shortName>
    </recommendedName>
    <alternativeName>
        <fullName evidence="7">Excinuclease ABC subunit C</fullName>
    </alternativeName>
</protein>
<dbReference type="HOGENOM" id="CLU_014841_3_0_4"/>
<evidence type="ECO:0000256" key="4">
    <source>
        <dbReference type="ARBA" id="ARBA00022881"/>
    </source>
</evidence>
<evidence type="ECO:0000313" key="11">
    <source>
        <dbReference type="EMBL" id="AGF49620.1"/>
    </source>
</evidence>
<keyword evidence="12" id="KW-1185">Reference proteome</keyword>
<dbReference type="PROSITE" id="PS50151">
    <property type="entry name" value="UVR"/>
    <property type="match status" value="1"/>
</dbReference>
<dbReference type="GO" id="GO:0009381">
    <property type="term" value="F:excinuclease ABC activity"/>
    <property type="evidence" value="ECO:0007669"/>
    <property type="project" value="UniProtKB-UniRule"/>
</dbReference>
<proteinExistence type="inferred from homology"/>
<comment type="subcellular location">
    <subcellularLocation>
        <location evidence="7">Cytoplasm</location>
    </subcellularLocation>
</comment>
<feature type="domain" description="UvrC family homology region profile" evidence="10">
    <location>
        <begin position="255"/>
        <end position="480"/>
    </location>
</feature>
<dbReference type="PANTHER" id="PTHR30562:SF1">
    <property type="entry name" value="UVRABC SYSTEM PROTEIN C"/>
    <property type="match status" value="1"/>
</dbReference>
<dbReference type="GO" id="GO:0006289">
    <property type="term" value="P:nucleotide-excision repair"/>
    <property type="evidence" value="ECO:0007669"/>
    <property type="project" value="UniProtKB-UniRule"/>
</dbReference>
<evidence type="ECO:0000256" key="6">
    <source>
        <dbReference type="ARBA" id="ARBA00023236"/>
    </source>
</evidence>
<keyword evidence="2 7" id="KW-0227">DNA damage</keyword>
<organism evidence="11 12">
    <name type="scientific">Candidatus Kinetoplastidibacterium blastocrithidiae TCC012E</name>
    <dbReference type="NCBI Taxonomy" id="1208922"/>
    <lineage>
        <taxon>Bacteria</taxon>
        <taxon>Pseudomonadati</taxon>
        <taxon>Pseudomonadota</taxon>
        <taxon>Betaproteobacteria</taxon>
        <taxon>Candidatus Kinetoplastidibacterium</taxon>
    </lineage>
</organism>
<dbReference type="Pfam" id="PF14520">
    <property type="entry name" value="HHH_5"/>
    <property type="match status" value="1"/>
</dbReference>
<dbReference type="RefSeq" id="WP_015238269.1">
    <property type="nucleotide sequence ID" value="NC_020285.1"/>
</dbReference>
<keyword evidence="5 7" id="KW-0234">DNA repair</keyword>
<dbReference type="Pfam" id="PF01541">
    <property type="entry name" value="GIY-YIG"/>
    <property type="match status" value="1"/>
</dbReference>
<evidence type="ECO:0000256" key="7">
    <source>
        <dbReference type="HAMAP-Rule" id="MF_00203"/>
    </source>
</evidence>
<dbReference type="InterPro" id="IPR047296">
    <property type="entry name" value="GIY-YIG_UvrC_Cho"/>
</dbReference>
<dbReference type="NCBIfam" id="TIGR00194">
    <property type="entry name" value="uvrC"/>
    <property type="match status" value="1"/>
</dbReference>
<dbReference type="SUPFAM" id="SSF47781">
    <property type="entry name" value="RuvA domain 2-like"/>
    <property type="match status" value="1"/>
</dbReference>
<dbReference type="InterPro" id="IPR001943">
    <property type="entry name" value="UVR_dom"/>
</dbReference>
<dbReference type="Gene3D" id="3.30.420.340">
    <property type="entry name" value="UvrC, RNAse H endonuclease domain"/>
    <property type="match status" value="1"/>
</dbReference>
<dbReference type="SUPFAM" id="SSF46600">
    <property type="entry name" value="C-terminal UvrC-binding domain of UvrB"/>
    <property type="match status" value="1"/>
</dbReference>
<evidence type="ECO:0000259" key="9">
    <source>
        <dbReference type="PROSITE" id="PS50164"/>
    </source>
</evidence>
<gene>
    <name evidence="7" type="primary">uvrC</name>
    <name evidence="11" type="ORF">BCUE_0411</name>
</gene>
<dbReference type="HAMAP" id="MF_00203">
    <property type="entry name" value="UvrC"/>
    <property type="match status" value="1"/>
</dbReference>
<dbReference type="PROSITE" id="PS50165">
    <property type="entry name" value="UVRC"/>
    <property type="match status" value="1"/>
</dbReference>
<dbReference type="InterPro" id="IPR038476">
    <property type="entry name" value="UvrC_RNase_H_dom_sf"/>
</dbReference>
<dbReference type="GO" id="GO:0005737">
    <property type="term" value="C:cytoplasm"/>
    <property type="evidence" value="ECO:0007669"/>
    <property type="project" value="UniProtKB-SubCell"/>
</dbReference>
<evidence type="ECO:0000256" key="1">
    <source>
        <dbReference type="ARBA" id="ARBA00022490"/>
    </source>
</evidence>
<evidence type="ECO:0000259" key="10">
    <source>
        <dbReference type="PROSITE" id="PS50165"/>
    </source>
</evidence>
<dbReference type="AlphaFoldDB" id="M1MCW4"/>
<dbReference type="SMART" id="SM00465">
    <property type="entry name" value="GIYc"/>
    <property type="match status" value="1"/>
</dbReference>
<dbReference type="Pfam" id="PF22920">
    <property type="entry name" value="UvrC_RNaseH"/>
    <property type="match status" value="1"/>
</dbReference>
<accession>M1MCW4</accession>
<evidence type="ECO:0000256" key="3">
    <source>
        <dbReference type="ARBA" id="ARBA00022769"/>
    </source>
</evidence>
<keyword evidence="3 7" id="KW-0228">DNA excision</keyword>
<dbReference type="Pfam" id="PF08459">
    <property type="entry name" value="UvrC_RNaseH_dom"/>
    <property type="match status" value="1"/>
</dbReference>
<feature type="domain" description="UVR" evidence="8">
    <location>
        <begin position="204"/>
        <end position="239"/>
    </location>
</feature>